<dbReference type="Proteomes" id="UP001211907">
    <property type="component" value="Unassembled WGS sequence"/>
</dbReference>
<comment type="pathway">
    <text evidence="2 16">Glycerolipid metabolism; triacylglycerol biosynthesis.</text>
</comment>
<protein>
    <recommendedName>
        <fullName evidence="5 16">Diacylglycerol O-acyltransferase</fullName>
        <ecNumber evidence="5 16">2.3.1.20</ecNumber>
    </recommendedName>
</protein>
<evidence type="ECO:0000256" key="3">
    <source>
        <dbReference type="ARBA" id="ARBA00005189"/>
    </source>
</evidence>
<evidence type="ECO:0000256" key="13">
    <source>
        <dbReference type="ARBA" id="ARBA00023136"/>
    </source>
</evidence>
<comment type="caution">
    <text evidence="17">The sequence shown here is derived from an EMBL/GenBank/DDBJ whole genome shotgun (WGS) entry which is preliminary data.</text>
</comment>
<keyword evidence="18" id="KW-1185">Reference proteome</keyword>
<keyword evidence="7" id="KW-0808">Transferase</keyword>
<dbReference type="EMBL" id="JADGJH010000522">
    <property type="protein sequence ID" value="KAJ3127220.1"/>
    <property type="molecule type" value="Genomic_DNA"/>
</dbReference>
<dbReference type="CDD" id="cd07987">
    <property type="entry name" value="LPLAT_MGAT-like"/>
    <property type="match status" value="1"/>
</dbReference>
<dbReference type="GO" id="GO:0019432">
    <property type="term" value="P:triglyceride biosynthetic process"/>
    <property type="evidence" value="ECO:0007669"/>
    <property type="project" value="UniProtKB-UniRule"/>
</dbReference>
<keyword evidence="12 16" id="KW-0443">Lipid metabolism</keyword>
<comment type="similarity">
    <text evidence="4 16">Belongs to the diacylglycerol acyltransferase family.</text>
</comment>
<evidence type="ECO:0000256" key="7">
    <source>
        <dbReference type="ARBA" id="ARBA00022679"/>
    </source>
</evidence>
<feature type="transmembrane region" description="Helical" evidence="16">
    <location>
        <begin position="94"/>
        <end position="116"/>
    </location>
</feature>
<keyword evidence="10 16" id="KW-0256">Endoplasmic reticulum</keyword>
<dbReference type="EC" id="2.3.1.20" evidence="5 16"/>
<comment type="catalytic activity">
    <reaction evidence="15 16">
        <text>an acyl-CoA + a 1,2-diacyl-sn-glycerol = a triacyl-sn-glycerol + CoA</text>
        <dbReference type="Rhea" id="RHEA:10868"/>
        <dbReference type="ChEBI" id="CHEBI:17815"/>
        <dbReference type="ChEBI" id="CHEBI:57287"/>
        <dbReference type="ChEBI" id="CHEBI:58342"/>
        <dbReference type="ChEBI" id="CHEBI:64615"/>
        <dbReference type="EC" id="2.3.1.20"/>
    </reaction>
</comment>
<comment type="caution">
    <text evidence="16">Lacks conserved residue(s) required for the propagation of feature annotation.</text>
</comment>
<evidence type="ECO:0000256" key="12">
    <source>
        <dbReference type="ARBA" id="ARBA00023098"/>
    </source>
</evidence>
<keyword evidence="8 16" id="KW-0812">Transmembrane</keyword>
<comment type="subcellular location">
    <subcellularLocation>
        <location evidence="1 16">Endoplasmic reticulum membrane</location>
        <topology evidence="1 16">Multi-pass membrane protein</topology>
    </subcellularLocation>
</comment>
<keyword evidence="9" id="KW-0319">Glycerol metabolism</keyword>
<name>A0AAD5XE15_9FUNG</name>
<evidence type="ECO:0000256" key="2">
    <source>
        <dbReference type="ARBA" id="ARBA00004771"/>
    </source>
</evidence>
<sequence>MKSPSFKNLAAKNFGVLAEFAATRKNSNDSDATVVAQSLSGSDSDCNNSGINIIKHHDHLRDCKQNCKLKIGPNSAKNIDNTSVDDDNETWMDIFAVLTFMGTIIALMIVTPLFLVTALPCFSILLGFLFPTIAAKTLVAGTKTLHSMQITHRYIMHLQIWNNYRRYFRAKLVRTTPLPASRNYIFAGHPHGVYCLGLYANILSNPRVFSNLFPGIQVSCATLPINFWIPLWRDFMLSLGFVSCEGASLRAVLKGRRKQHNVQKDLDNGEKIKKVYETQGGNGTGRALYIAIGGADEFLLMEPGTMDLVILKRKGFARMALMTGASLVPVLTFGETDYINRVDTPFTRKLSEFTHRLARFAIPVLEGRFGIAFPRRARLVTILGEPLHIDNVVKHPTHQQVDEIHAKYLESLQSLYERHKDEYFDHRIRDMQFVK</sequence>
<proteinExistence type="inferred from homology"/>
<evidence type="ECO:0000256" key="6">
    <source>
        <dbReference type="ARBA" id="ARBA00022516"/>
    </source>
</evidence>
<dbReference type="GO" id="GO:0006071">
    <property type="term" value="P:glycerol metabolic process"/>
    <property type="evidence" value="ECO:0007669"/>
    <property type="project" value="UniProtKB-UniRule"/>
</dbReference>
<keyword evidence="14 16" id="KW-0012">Acyltransferase</keyword>
<dbReference type="Pfam" id="PF03982">
    <property type="entry name" value="DAGAT"/>
    <property type="match status" value="2"/>
</dbReference>
<dbReference type="InterPro" id="IPR007130">
    <property type="entry name" value="DAGAT"/>
</dbReference>
<evidence type="ECO:0000256" key="9">
    <source>
        <dbReference type="ARBA" id="ARBA00022798"/>
    </source>
</evidence>
<accession>A0AAD5XE15</accession>
<dbReference type="GO" id="GO:0004144">
    <property type="term" value="F:diacylglycerol O-acyltransferase activity"/>
    <property type="evidence" value="ECO:0007669"/>
    <property type="project" value="UniProtKB-UniRule"/>
</dbReference>
<keyword evidence="11 16" id="KW-1133">Transmembrane helix</keyword>
<evidence type="ECO:0000256" key="11">
    <source>
        <dbReference type="ARBA" id="ARBA00022989"/>
    </source>
</evidence>
<evidence type="ECO:0000256" key="4">
    <source>
        <dbReference type="ARBA" id="ARBA00005420"/>
    </source>
</evidence>
<evidence type="ECO:0000256" key="15">
    <source>
        <dbReference type="ARBA" id="ARBA00048109"/>
    </source>
</evidence>
<evidence type="ECO:0000256" key="10">
    <source>
        <dbReference type="ARBA" id="ARBA00022824"/>
    </source>
</evidence>
<keyword evidence="13 16" id="KW-0472">Membrane</keyword>
<comment type="function">
    <text evidence="16">Catalyzes the terminal and only committed step in triacylglycerol synthesis by using diacylglycerol and fatty acyl CoA as substrates.</text>
</comment>
<dbReference type="PANTHER" id="PTHR12317">
    <property type="entry name" value="DIACYLGLYCEROL O-ACYLTRANSFERASE"/>
    <property type="match status" value="1"/>
</dbReference>
<evidence type="ECO:0000256" key="8">
    <source>
        <dbReference type="ARBA" id="ARBA00022692"/>
    </source>
</evidence>
<comment type="pathway">
    <text evidence="3">Lipid metabolism.</text>
</comment>
<dbReference type="PANTHER" id="PTHR12317:SF0">
    <property type="entry name" value="ACYLTRANSFERASE"/>
    <property type="match status" value="1"/>
</dbReference>
<evidence type="ECO:0000313" key="18">
    <source>
        <dbReference type="Proteomes" id="UP001211907"/>
    </source>
</evidence>
<dbReference type="AlphaFoldDB" id="A0AAD5XE15"/>
<dbReference type="GO" id="GO:0005789">
    <property type="term" value="C:endoplasmic reticulum membrane"/>
    <property type="evidence" value="ECO:0007669"/>
    <property type="project" value="UniProtKB-SubCell"/>
</dbReference>
<evidence type="ECO:0000313" key="17">
    <source>
        <dbReference type="EMBL" id="KAJ3127220.1"/>
    </source>
</evidence>
<keyword evidence="6 16" id="KW-0444">Lipid biosynthesis</keyword>
<evidence type="ECO:0000256" key="14">
    <source>
        <dbReference type="ARBA" id="ARBA00023315"/>
    </source>
</evidence>
<evidence type="ECO:0000256" key="16">
    <source>
        <dbReference type="RuleBase" id="RU367023"/>
    </source>
</evidence>
<evidence type="ECO:0000256" key="1">
    <source>
        <dbReference type="ARBA" id="ARBA00004477"/>
    </source>
</evidence>
<evidence type="ECO:0000256" key="5">
    <source>
        <dbReference type="ARBA" id="ARBA00013244"/>
    </source>
</evidence>
<organism evidence="17 18">
    <name type="scientific">Physocladia obscura</name>
    <dbReference type="NCBI Taxonomy" id="109957"/>
    <lineage>
        <taxon>Eukaryota</taxon>
        <taxon>Fungi</taxon>
        <taxon>Fungi incertae sedis</taxon>
        <taxon>Chytridiomycota</taxon>
        <taxon>Chytridiomycota incertae sedis</taxon>
        <taxon>Chytridiomycetes</taxon>
        <taxon>Chytridiales</taxon>
        <taxon>Chytriomycetaceae</taxon>
        <taxon>Physocladia</taxon>
    </lineage>
</organism>
<gene>
    <name evidence="17" type="primary">DGA1_2</name>
    <name evidence="17" type="ORF">HK100_009863</name>
</gene>
<reference evidence="17" key="1">
    <citation type="submission" date="2020-05" db="EMBL/GenBank/DDBJ databases">
        <title>Phylogenomic resolution of chytrid fungi.</title>
        <authorList>
            <person name="Stajich J.E."/>
            <person name="Amses K."/>
            <person name="Simmons R."/>
            <person name="Seto K."/>
            <person name="Myers J."/>
            <person name="Bonds A."/>
            <person name="Quandt C.A."/>
            <person name="Barry K."/>
            <person name="Liu P."/>
            <person name="Grigoriev I."/>
            <person name="Longcore J.E."/>
            <person name="James T.Y."/>
        </authorList>
    </citation>
    <scope>NUCLEOTIDE SEQUENCE</scope>
    <source>
        <strain evidence="17">JEL0513</strain>
    </source>
</reference>